<evidence type="ECO:0000256" key="2">
    <source>
        <dbReference type="ARBA" id="ARBA00022448"/>
    </source>
</evidence>
<evidence type="ECO:0000313" key="8">
    <source>
        <dbReference type="Proteomes" id="UP001205890"/>
    </source>
</evidence>
<sequence length="295" mass="32625">MTRDAEPVAYDARPEGPLGGARDVAPPALRVAGVSKTFRPRDGRDPFTALSDVSLDVSDNTFVSILGPSGCGKTTLLRMMNGLLAPDNGEVLLGGKPPRPGPDVGFVFQSFRLLPWRTIRGNVELGLEETGLSRAERRERALRYLALVGLSRFAESYPHELSGGMKQRVALARALAPEPSVLLMDEPFASLDAQTRELMQMELLRLWERRRGVVVFVTHSVDEAIVLSDRIVLMRSHPGRIAEVLDVDLPRPRWDTDVHTRREFVELRHYLWEQIKAMVLASAEPGLFGSGDAPG</sequence>
<feature type="region of interest" description="Disordered" evidence="5">
    <location>
        <begin position="1"/>
        <end position="24"/>
    </location>
</feature>
<dbReference type="InterPro" id="IPR017871">
    <property type="entry name" value="ABC_transporter-like_CS"/>
</dbReference>
<evidence type="ECO:0000256" key="5">
    <source>
        <dbReference type="SAM" id="MobiDB-lite"/>
    </source>
</evidence>
<dbReference type="GO" id="GO:0005524">
    <property type="term" value="F:ATP binding"/>
    <property type="evidence" value="ECO:0007669"/>
    <property type="project" value="UniProtKB-KW"/>
</dbReference>
<dbReference type="CDD" id="cd03293">
    <property type="entry name" value="ABC_NrtD_SsuB_transporters"/>
    <property type="match status" value="1"/>
</dbReference>
<dbReference type="PROSITE" id="PS50893">
    <property type="entry name" value="ABC_TRANSPORTER_2"/>
    <property type="match status" value="1"/>
</dbReference>
<comment type="similarity">
    <text evidence="1">Belongs to the ABC transporter superfamily.</text>
</comment>
<protein>
    <submittedName>
        <fullName evidence="7">ABC transporter ATP-binding protein</fullName>
    </submittedName>
</protein>
<reference evidence="7 8" key="1">
    <citation type="submission" date="2022-07" db="EMBL/GenBank/DDBJ databases">
        <authorList>
            <person name="Li W.-J."/>
            <person name="Deng Q.-Q."/>
        </authorList>
    </citation>
    <scope>NUCLEOTIDE SEQUENCE [LARGE SCALE GENOMIC DNA]</scope>
    <source>
        <strain evidence="7 8">SYSU M60028</strain>
    </source>
</reference>
<dbReference type="EMBL" id="JANCLU010000013">
    <property type="protein sequence ID" value="MCP8939627.1"/>
    <property type="molecule type" value="Genomic_DNA"/>
</dbReference>
<dbReference type="Pfam" id="PF00005">
    <property type="entry name" value="ABC_tran"/>
    <property type="match status" value="1"/>
</dbReference>
<keyword evidence="3" id="KW-0547">Nucleotide-binding</keyword>
<name>A0ABT1LDP5_9HYPH</name>
<accession>A0ABT1LDP5</accession>
<evidence type="ECO:0000256" key="4">
    <source>
        <dbReference type="ARBA" id="ARBA00022840"/>
    </source>
</evidence>
<comment type="caution">
    <text evidence="7">The sequence shown here is derived from an EMBL/GenBank/DDBJ whole genome shotgun (WGS) entry which is preliminary data.</text>
</comment>
<keyword evidence="4 7" id="KW-0067">ATP-binding</keyword>
<evidence type="ECO:0000313" key="7">
    <source>
        <dbReference type="EMBL" id="MCP8939627.1"/>
    </source>
</evidence>
<gene>
    <name evidence="7" type="ORF">NK718_13955</name>
</gene>
<proteinExistence type="inferred from homology"/>
<dbReference type="InterPro" id="IPR003593">
    <property type="entry name" value="AAA+_ATPase"/>
</dbReference>
<dbReference type="PANTHER" id="PTHR42788">
    <property type="entry name" value="TAURINE IMPORT ATP-BINDING PROTEIN-RELATED"/>
    <property type="match status" value="1"/>
</dbReference>
<evidence type="ECO:0000256" key="1">
    <source>
        <dbReference type="ARBA" id="ARBA00005417"/>
    </source>
</evidence>
<keyword evidence="2" id="KW-0813">Transport</keyword>
<dbReference type="PROSITE" id="PS00211">
    <property type="entry name" value="ABC_TRANSPORTER_1"/>
    <property type="match status" value="1"/>
</dbReference>
<organism evidence="7 8">
    <name type="scientific">Alsobacter ponti</name>
    <dbReference type="NCBI Taxonomy" id="2962936"/>
    <lineage>
        <taxon>Bacteria</taxon>
        <taxon>Pseudomonadati</taxon>
        <taxon>Pseudomonadota</taxon>
        <taxon>Alphaproteobacteria</taxon>
        <taxon>Hyphomicrobiales</taxon>
        <taxon>Alsobacteraceae</taxon>
        <taxon>Alsobacter</taxon>
    </lineage>
</organism>
<feature type="domain" description="ABC transporter" evidence="6">
    <location>
        <begin position="29"/>
        <end position="261"/>
    </location>
</feature>
<dbReference type="InterPro" id="IPR050166">
    <property type="entry name" value="ABC_transporter_ATP-bind"/>
</dbReference>
<dbReference type="PANTHER" id="PTHR42788:SF13">
    <property type="entry name" value="ALIPHATIC SULFONATES IMPORT ATP-BINDING PROTEIN SSUB"/>
    <property type="match status" value="1"/>
</dbReference>
<dbReference type="SMART" id="SM00382">
    <property type="entry name" value="AAA"/>
    <property type="match status" value="1"/>
</dbReference>
<keyword evidence="8" id="KW-1185">Reference proteome</keyword>
<dbReference type="SUPFAM" id="SSF52540">
    <property type="entry name" value="P-loop containing nucleoside triphosphate hydrolases"/>
    <property type="match status" value="1"/>
</dbReference>
<evidence type="ECO:0000259" key="6">
    <source>
        <dbReference type="PROSITE" id="PS50893"/>
    </source>
</evidence>
<dbReference type="Proteomes" id="UP001205890">
    <property type="component" value="Unassembled WGS sequence"/>
</dbReference>
<dbReference type="Gene3D" id="3.40.50.300">
    <property type="entry name" value="P-loop containing nucleotide triphosphate hydrolases"/>
    <property type="match status" value="1"/>
</dbReference>
<dbReference type="InterPro" id="IPR003439">
    <property type="entry name" value="ABC_transporter-like_ATP-bd"/>
</dbReference>
<evidence type="ECO:0000256" key="3">
    <source>
        <dbReference type="ARBA" id="ARBA00022741"/>
    </source>
</evidence>
<dbReference type="InterPro" id="IPR027417">
    <property type="entry name" value="P-loop_NTPase"/>
</dbReference>